<evidence type="ECO:0000313" key="3">
    <source>
        <dbReference type="EMBL" id="CDI84749.1"/>
    </source>
</evidence>
<feature type="compositionally biased region" description="Acidic residues" evidence="1">
    <location>
        <begin position="119"/>
        <end position="136"/>
    </location>
</feature>
<gene>
    <name evidence="3" type="ORF">EPH_0058980</name>
</gene>
<reference evidence="3" key="2">
    <citation type="submission" date="2013-10" db="EMBL/GenBank/DDBJ databases">
        <authorList>
            <person name="Aslett M."/>
        </authorList>
    </citation>
    <scope>NUCLEOTIDE SEQUENCE [LARGE SCALE GENOMIC DNA]</scope>
    <source>
        <strain evidence="3">Houghton</strain>
    </source>
</reference>
<dbReference type="EMBL" id="HG692978">
    <property type="protein sequence ID" value="CDI84749.1"/>
    <property type="molecule type" value="Genomic_DNA"/>
</dbReference>
<keyword evidence="2" id="KW-0472">Membrane</keyword>
<feature type="compositionally biased region" description="Acidic residues" evidence="1">
    <location>
        <begin position="168"/>
        <end position="179"/>
    </location>
</feature>
<protein>
    <submittedName>
        <fullName evidence="3">Uncharacterized protein</fullName>
    </submittedName>
</protein>
<proteinExistence type="predicted"/>
<evidence type="ECO:0000256" key="2">
    <source>
        <dbReference type="SAM" id="Phobius"/>
    </source>
</evidence>
<dbReference type="Proteomes" id="UP000018201">
    <property type="component" value="Unassembled WGS sequence"/>
</dbReference>
<keyword evidence="4" id="KW-1185">Reference proteome</keyword>
<name>U6H1Z1_9EIME</name>
<dbReference type="AlphaFoldDB" id="U6H1Z1"/>
<evidence type="ECO:0000313" key="4">
    <source>
        <dbReference type="Proteomes" id="UP000018201"/>
    </source>
</evidence>
<accession>U6H1Z1</accession>
<feature type="region of interest" description="Disordered" evidence="1">
    <location>
        <begin position="82"/>
        <end position="199"/>
    </location>
</feature>
<keyword evidence="2" id="KW-0812">Transmembrane</keyword>
<keyword evidence="2" id="KW-1133">Transmembrane helix</keyword>
<feature type="region of interest" description="Disordered" evidence="1">
    <location>
        <begin position="213"/>
        <end position="235"/>
    </location>
</feature>
<dbReference type="VEuPathDB" id="ToxoDB:EPH_0058980"/>
<organism evidence="3 4">
    <name type="scientific">Eimeria praecox</name>
    <dbReference type="NCBI Taxonomy" id="51316"/>
    <lineage>
        <taxon>Eukaryota</taxon>
        <taxon>Sar</taxon>
        <taxon>Alveolata</taxon>
        <taxon>Apicomplexa</taxon>
        <taxon>Conoidasida</taxon>
        <taxon>Coccidia</taxon>
        <taxon>Eucoccidiorida</taxon>
        <taxon>Eimeriorina</taxon>
        <taxon>Eimeriidae</taxon>
        <taxon>Eimeria</taxon>
    </lineage>
</organism>
<feature type="transmembrane region" description="Helical" evidence="2">
    <location>
        <begin position="51"/>
        <end position="69"/>
    </location>
</feature>
<sequence>MGVLLPERTCAAEPLGSEVAVHTAVENAVEEAPQEQVPPVPMKTASLSSKPVLGVALIFALSTALFLLLKCIQRSASSQKEAGVSRRRLAGSGGEEDECKDIEDALASGGGDGGREDAYEPEEGEEKAEEGPSEPVEEFHDVWCDGTLESLKGEERPLDWLPARVSDGEEGDAPEDPTESEVPSSPTQPPFAKYFDDEDAWDSSADAAVDYEEPVDEDTLFGPPDPPVTVGRDGARARCRTMELVLKRVEEAENSPEKVDETGEALGVRLHNTDDCRRAYKNTQFDDTVPEDIKERFEELLKKIIEKLWSTSGRTRKADSK</sequence>
<evidence type="ECO:0000256" key="1">
    <source>
        <dbReference type="SAM" id="MobiDB-lite"/>
    </source>
</evidence>
<reference evidence="3" key="1">
    <citation type="submission" date="2013-10" db="EMBL/GenBank/DDBJ databases">
        <title>Genomic analysis of the causative agents of coccidiosis in chickens.</title>
        <authorList>
            <person name="Reid A.J."/>
            <person name="Blake D."/>
            <person name="Billington K."/>
            <person name="Browne H."/>
            <person name="Dunn M."/>
            <person name="Hung S."/>
            <person name="Kawahara F."/>
            <person name="Miranda-Saavedra D."/>
            <person name="Mourier T."/>
            <person name="Nagra H."/>
            <person name="Otto T.D."/>
            <person name="Rawlings N."/>
            <person name="Sanchez A."/>
            <person name="Sanders M."/>
            <person name="Subramaniam C."/>
            <person name="Tay Y."/>
            <person name="Dear P."/>
            <person name="Doerig C."/>
            <person name="Gruber A."/>
            <person name="Parkinson J."/>
            <person name="Shirley M."/>
            <person name="Wan K.L."/>
            <person name="Berriman M."/>
            <person name="Tomley F."/>
            <person name="Pain A."/>
        </authorList>
    </citation>
    <scope>NUCLEOTIDE SEQUENCE [LARGE SCALE GENOMIC DNA]</scope>
    <source>
        <strain evidence="3">Houghton</strain>
    </source>
</reference>